<dbReference type="AlphaFoldDB" id="A0A150WGD2"/>
<name>A0A150WGD2_BDEBC</name>
<evidence type="ECO:0000256" key="13">
    <source>
        <dbReference type="ARBA" id="ARBA00048988"/>
    </source>
</evidence>
<keyword evidence="1" id="KW-0540">Nuclease</keyword>
<sequence length="1027" mass="117530">MSSPTSELKNTILRAGAGAGKTTTLTQTFLKFASDFKERNGKFPRIVVTTFTRKATQELKERLLSKALSEGREDLFHYVSAKSQVQISTIHGVLSLFLSRYGSSIGLTPDYKIMSDSEIRKGARKIMRKYLLENPSLQELLEEYDFQTLESALLKYFSENVIFPNMTFIEKGDMQKETEKVVKDIAGKLKRVCTEIGQEASNEKWQEYAQSLANFSWTVSSWDEFFARLESFWEHTSKPQFRKATPPFSLSLHEELEELRERIDKLLEEPRYRPEFWEKHQKNCELFDELASFFCRDFMSSKLEQGLLSMSDLETLSYKIIQESPDAAVKFSQEWDFWMVDEYQDTSPVQVRLLRHLIGERPLFVVGDPQQSIYLFRGARSEVFQEKVSEIQSQNGDVQIKLTNYRSSPEVLEFFNHYFTKLSKQFAAMTPAPDKVRKGNEDPVVQVLLSETGDEDETSAEVLTTVARIQELLAEGVSPEQICVLGRTHKTLEDIAKVAQEYGVPLQLHSGSGFYERREVLDALAILKFLVNPHDNANFVALLRSPWLALSDSEIASYCHSFKHSFWKEAQKPLEQKDETHPLRILKTLIAQSETKGLSWTFKRALIDLGLFDYSAKIDSTGRREANLWKVVALLSQEERRPGFNFLDFLDSSLETLSTDEGGEDADATPVIEPKRVNFMTVHASKGLQFDQVILPGMGQDPRASHAPVLSIREQDGLWSLKVRNEETQAMTGSILADQITEELRQRESEEFNRVLYVAMTRAKSGVSLIWDRKIGKKSWAAQCPLNLEEGLHQEKDFAYVVRVENLLPQKMQSEALEHKNLRPAWQGEDIEAKRRYISVTELVAPEAPTGSTYTPKAGALGQGLARAQQGTNAHRLFEALKYTSYEELLKVSDEDLKKPLQFLTETKDIPLLEIIEKGHVEWGFALNFKNALMQGQIDLWGIVGDTLWMVDYKTGSQRYSETAFKQLEAYAWALYQMKYLDGVNKINLAVVYPMDALVKIENVRSLPEMNSRMEKRLLEYMQSSES</sequence>
<dbReference type="PROSITE" id="PS51217">
    <property type="entry name" value="UVRD_HELICASE_CTER"/>
    <property type="match status" value="1"/>
</dbReference>
<evidence type="ECO:0000313" key="17">
    <source>
        <dbReference type="EMBL" id="KYG62096.1"/>
    </source>
</evidence>
<evidence type="ECO:0000256" key="4">
    <source>
        <dbReference type="ARBA" id="ARBA00022801"/>
    </source>
</evidence>
<dbReference type="Gene3D" id="1.10.486.10">
    <property type="entry name" value="PCRA, domain 4"/>
    <property type="match status" value="1"/>
</dbReference>
<dbReference type="Proteomes" id="UP000075391">
    <property type="component" value="Unassembled WGS sequence"/>
</dbReference>
<dbReference type="InterPro" id="IPR014016">
    <property type="entry name" value="UvrD-like_ATP-bd"/>
</dbReference>
<dbReference type="Pfam" id="PF13361">
    <property type="entry name" value="UvrD_C"/>
    <property type="match status" value="1"/>
</dbReference>
<evidence type="ECO:0000256" key="3">
    <source>
        <dbReference type="ARBA" id="ARBA00022763"/>
    </source>
</evidence>
<keyword evidence="8" id="KW-0238">DNA-binding</keyword>
<keyword evidence="7 14" id="KW-0067">ATP-binding</keyword>
<dbReference type="Gene3D" id="3.90.320.10">
    <property type="match status" value="1"/>
</dbReference>
<dbReference type="OrthoDB" id="5287079at2"/>
<dbReference type="Gene3D" id="3.40.50.300">
    <property type="entry name" value="P-loop containing nucleotide triphosphate hydrolases"/>
    <property type="match status" value="4"/>
</dbReference>
<dbReference type="PANTHER" id="PTHR11070:SF67">
    <property type="entry name" value="DNA 3'-5' HELICASE"/>
    <property type="match status" value="1"/>
</dbReference>
<protein>
    <recommendedName>
        <fullName evidence="12">DNA 3'-5' helicase</fullName>
        <ecNumber evidence="12">5.6.2.4</ecNumber>
    </recommendedName>
</protein>
<comment type="catalytic activity">
    <reaction evidence="13">
        <text>ATP + H2O = ADP + phosphate + H(+)</text>
        <dbReference type="Rhea" id="RHEA:13065"/>
        <dbReference type="ChEBI" id="CHEBI:15377"/>
        <dbReference type="ChEBI" id="CHEBI:15378"/>
        <dbReference type="ChEBI" id="CHEBI:30616"/>
        <dbReference type="ChEBI" id="CHEBI:43474"/>
        <dbReference type="ChEBI" id="CHEBI:456216"/>
        <dbReference type="EC" id="5.6.2.4"/>
    </reaction>
</comment>
<dbReference type="InterPro" id="IPR011604">
    <property type="entry name" value="PDDEXK-like_dom_sf"/>
</dbReference>
<dbReference type="GO" id="GO:0004527">
    <property type="term" value="F:exonuclease activity"/>
    <property type="evidence" value="ECO:0007669"/>
    <property type="project" value="UniProtKB-KW"/>
</dbReference>
<feature type="domain" description="UvrD-like helicase ATP-binding" evidence="15">
    <location>
        <begin position="1"/>
        <end position="408"/>
    </location>
</feature>
<dbReference type="RefSeq" id="WP_063244208.1">
    <property type="nucleotide sequence ID" value="NZ_LUKF01000016.1"/>
</dbReference>
<dbReference type="GO" id="GO:0000725">
    <property type="term" value="P:recombinational repair"/>
    <property type="evidence" value="ECO:0007669"/>
    <property type="project" value="TreeGrafter"/>
</dbReference>
<dbReference type="SUPFAM" id="SSF52980">
    <property type="entry name" value="Restriction endonuclease-like"/>
    <property type="match status" value="1"/>
</dbReference>
<evidence type="ECO:0000256" key="9">
    <source>
        <dbReference type="ARBA" id="ARBA00023204"/>
    </source>
</evidence>
<keyword evidence="9" id="KW-0234">DNA repair</keyword>
<dbReference type="InterPro" id="IPR011335">
    <property type="entry name" value="Restrct_endonuc-II-like"/>
</dbReference>
<evidence type="ECO:0000256" key="5">
    <source>
        <dbReference type="ARBA" id="ARBA00022806"/>
    </source>
</evidence>
<keyword evidence="6 17" id="KW-0269">Exonuclease</keyword>
<keyword evidence="3" id="KW-0227">DNA damage</keyword>
<evidence type="ECO:0000256" key="12">
    <source>
        <dbReference type="ARBA" id="ARBA00034808"/>
    </source>
</evidence>
<evidence type="ECO:0000259" key="15">
    <source>
        <dbReference type="PROSITE" id="PS51198"/>
    </source>
</evidence>
<dbReference type="InterPro" id="IPR000212">
    <property type="entry name" value="DNA_helicase_UvrD/REP"/>
</dbReference>
<keyword evidence="2 14" id="KW-0547">Nucleotide-binding</keyword>
<evidence type="ECO:0000259" key="16">
    <source>
        <dbReference type="PROSITE" id="PS51217"/>
    </source>
</evidence>
<evidence type="ECO:0000256" key="1">
    <source>
        <dbReference type="ARBA" id="ARBA00022722"/>
    </source>
</evidence>
<feature type="binding site" evidence="14">
    <location>
        <begin position="15"/>
        <end position="22"/>
    </location>
    <ligand>
        <name>ATP</name>
        <dbReference type="ChEBI" id="CHEBI:30616"/>
    </ligand>
</feature>
<evidence type="ECO:0000256" key="7">
    <source>
        <dbReference type="ARBA" id="ARBA00022840"/>
    </source>
</evidence>
<dbReference type="Pfam" id="PF12705">
    <property type="entry name" value="PDDEXK_1"/>
    <property type="match status" value="1"/>
</dbReference>
<dbReference type="GO" id="GO:0005829">
    <property type="term" value="C:cytosol"/>
    <property type="evidence" value="ECO:0007669"/>
    <property type="project" value="TreeGrafter"/>
</dbReference>
<dbReference type="SUPFAM" id="SSF52540">
    <property type="entry name" value="P-loop containing nucleoside triphosphate hydrolases"/>
    <property type="match status" value="1"/>
</dbReference>
<evidence type="ECO:0000313" key="18">
    <source>
        <dbReference type="Proteomes" id="UP000075391"/>
    </source>
</evidence>
<accession>A0A150WGD2</accession>
<evidence type="ECO:0000256" key="14">
    <source>
        <dbReference type="PROSITE-ProRule" id="PRU00560"/>
    </source>
</evidence>
<dbReference type="InterPro" id="IPR027417">
    <property type="entry name" value="P-loop_NTPase"/>
</dbReference>
<dbReference type="EC" id="5.6.2.4" evidence="12"/>
<dbReference type="GO" id="GO:0003677">
    <property type="term" value="F:DNA binding"/>
    <property type="evidence" value="ECO:0007669"/>
    <property type="project" value="UniProtKB-KW"/>
</dbReference>
<feature type="domain" description="UvrD-like helicase C-terminal" evidence="16">
    <location>
        <begin position="409"/>
        <end position="687"/>
    </location>
</feature>
<proteinExistence type="predicted"/>
<dbReference type="EMBL" id="LUKF01000016">
    <property type="protein sequence ID" value="KYG62096.1"/>
    <property type="molecule type" value="Genomic_DNA"/>
</dbReference>
<dbReference type="InterPro" id="IPR038726">
    <property type="entry name" value="PDDEXK_AddAB-type"/>
</dbReference>
<comment type="catalytic activity">
    <reaction evidence="11">
        <text>Couples ATP hydrolysis with the unwinding of duplex DNA by translocating in the 3'-5' direction.</text>
        <dbReference type="EC" id="5.6.2.4"/>
    </reaction>
</comment>
<dbReference type="Pfam" id="PF00580">
    <property type="entry name" value="UvrD-helicase"/>
    <property type="match status" value="1"/>
</dbReference>
<evidence type="ECO:0000256" key="8">
    <source>
        <dbReference type="ARBA" id="ARBA00023125"/>
    </source>
</evidence>
<keyword evidence="5 14" id="KW-0347">Helicase</keyword>
<dbReference type="InterPro" id="IPR014017">
    <property type="entry name" value="DNA_helicase_UvrD-like_C"/>
</dbReference>
<evidence type="ECO:0000256" key="11">
    <source>
        <dbReference type="ARBA" id="ARBA00034617"/>
    </source>
</evidence>
<organism evidence="17 18">
    <name type="scientific">Bdellovibrio bacteriovorus</name>
    <dbReference type="NCBI Taxonomy" id="959"/>
    <lineage>
        <taxon>Bacteria</taxon>
        <taxon>Pseudomonadati</taxon>
        <taxon>Bdellovibrionota</taxon>
        <taxon>Bdellovibrionia</taxon>
        <taxon>Bdellovibrionales</taxon>
        <taxon>Pseudobdellovibrionaceae</taxon>
        <taxon>Bdellovibrio</taxon>
    </lineage>
</organism>
<evidence type="ECO:0000256" key="6">
    <source>
        <dbReference type="ARBA" id="ARBA00022839"/>
    </source>
</evidence>
<reference evidence="17 18" key="1">
    <citation type="submission" date="2016-03" db="EMBL/GenBank/DDBJ databases">
        <authorList>
            <person name="Ploux O."/>
        </authorList>
    </citation>
    <scope>NUCLEOTIDE SEQUENCE [LARGE SCALE GENOMIC DNA]</scope>
    <source>
        <strain evidence="17 18">BER2</strain>
    </source>
</reference>
<evidence type="ECO:0000256" key="10">
    <source>
        <dbReference type="ARBA" id="ARBA00023235"/>
    </source>
</evidence>
<dbReference type="GO" id="GO:0043138">
    <property type="term" value="F:3'-5' DNA helicase activity"/>
    <property type="evidence" value="ECO:0007669"/>
    <property type="project" value="UniProtKB-EC"/>
</dbReference>
<keyword evidence="4 14" id="KW-0378">Hydrolase</keyword>
<dbReference type="PROSITE" id="PS51198">
    <property type="entry name" value="UVRD_HELICASE_ATP_BIND"/>
    <property type="match status" value="1"/>
</dbReference>
<comment type="caution">
    <text evidence="17">The sequence shown here is derived from an EMBL/GenBank/DDBJ whole genome shotgun (WGS) entry which is preliminary data.</text>
</comment>
<dbReference type="GO" id="GO:0005524">
    <property type="term" value="F:ATP binding"/>
    <property type="evidence" value="ECO:0007669"/>
    <property type="project" value="UniProtKB-UniRule"/>
</dbReference>
<keyword evidence="10" id="KW-0413">Isomerase</keyword>
<gene>
    <name evidence="17" type="ORF">AZI85_07815</name>
</gene>
<evidence type="ECO:0000256" key="2">
    <source>
        <dbReference type="ARBA" id="ARBA00022741"/>
    </source>
</evidence>
<dbReference type="PANTHER" id="PTHR11070">
    <property type="entry name" value="UVRD / RECB / PCRA DNA HELICASE FAMILY MEMBER"/>
    <property type="match status" value="1"/>
</dbReference>